<dbReference type="SUPFAM" id="SSF53732">
    <property type="entry name" value="Aconitase iron-sulfur domain"/>
    <property type="match status" value="1"/>
</dbReference>
<evidence type="ECO:0000256" key="6">
    <source>
        <dbReference type="ARBA" id="ARBA00023014"/>
    </source>
</evidence>
<dbReference type="InterPro" id="IPR011826">
    <property type="entry name" value="HAcnase/IPMdehydase_lsu_prok"/>
</dbReference>
<sequence length="421" mass="44730">MGQTIAEKILETHRIGGDQQVEPGSVVRAKVDFVLLNDANGPVAFRHFANMGGGKVAVPEKIGLVCDHFAPAPSAAGARMLGDMRRFARDKGIELFFDVGKGGIEHTLIPEQGYIGPGNLVAGGDSHTGTAGAFNAFGTGMSWAGMAAIMMLDETWFRVPESMRFHLHGAKAPYVTGKDVILQILQDIGVDGALYRSMEFGGPGIAEFNIDERMGICNMVVEAGAKTGIVEADDITRTWAEQTCKRAWSLVNADPDAQYASRHELDLSRMRPMVAKPYSPENVVSVDQLSGIHVDQVYMGNCANGTLSDLRQIASVLKGRKVARGTRAMIVPATQKIYMQAMAEGLIEQFIEAGAAVSTPTCGACFGGHNGALDDGEVAFATINRNFKGRGGHAGAQVYLGNSYVAAATAVAGEIIDPARL</sequence>
<evidence type="ECO:0000313" key="11">
    <source>
        <dbReference type="EMBL" id="GAA0513298.1"/>
    </source>
</evidence>
<dbReference type="InterPro" id="IPR036008">
    <property type="entry name" value="Aconitase_4Fe-4S_dom"/>
</dbReference>
<organism evidence="11 12">
    <name type="scientific">Pigmentiphaga daeguensis</name>
    <dbReference type="NCBI Taxonomy" id="414049"/>
    <lineage>
        <taxon>Bacteria</taxon>
        <taxon>Pseudomonadati</taxon>
        <taxon>Pseudomonadota</taxon>
        <taxon>Betaproteobacteria</taxon>
        <taxon>Burkholderiales</taxon>
        <taxon>Alcaligenaceae</taxon>
        <taxon>Pigmentiphaga</taxon>
    </lineage>
</organism>
<dbReference type="NCBIfam" id="NF001614">
    <property type="entry name" value="PRK00402.1"/>
    <property type="match status" value="1"/>
</dbReference>
<dbReference type="EMBL" id="BAAAEN010000013">
    <property type="protein sequence ID" value="GAA0513298.1"/>
    <property type="molecule type" value="Genomic_DNA"/>
</dbReference>
<keyword evidence="12" id="KW-1185">Reference proteome</keyword>
<feature type="binding site" evidence="9">
    <location>
        <position position="362"/>
    </location>
    <ligand>
        <name>[4Fe-4S] cluster</name>
        <dbReference type="ChEBI" id="CHEBI:49883"/>
    </ligand>
</feature>
<comment type="caution">
    <text evidence="11">The sequence shown here is derived from an EMBL/GenBank/DDBJ whole genome shotgun (WGS) entry which is preliminary data.</text>
</comment>
<comment type="catalytic activity">
    <reaction evidence="9">
        <text>(2R,3S)-3-isopropylmalate = (2S)-2-isopropylmalate</text>
        <dbReference type="Rhea" id="RHEA:32287"/>
        <dbReference type="ChEBI" id="CHEBI:1178"/>
        <dbReference type="ChEBI" id="CHEBI:35121"/>
        <dbReference type="EC" id="4.2.1.33"/>
    </reaction>
</comment>
<dbReference type="NCBIfam" id="TIGR01343">
    <property type="entry name" value="hacA_fam"/>
    <property type="match status" value="1"/>
</dbReference>
<keyword evidence="6 9" id="KW-0411">Iron-sulfur</keyword>
<comment type="similarity">
    <text evidence="9">Belongs to the aconitase/IPM isomerase family. LeuC type 2 subfamily.</text>
</comment>
<protein>
    <recommendedName>
        <fullName evidence="9">3-isopropylmalate dehydratase large subunit</fullName>
        <ecNumber evidence="9">4.2.1.33</ecNumber>
    </recommendedName>
    <alternativeName>
        <fullName evidence="9">Alpha-IPM isomerase</fullName>
        <shortName evidence="9">IPMI</shortName>
    </alternativeName>
    <alternativeName>
        <fullName evidence="9">Isopropylmalate isomerase</fullName>
    </alternativeName>
</protein>
<accession>A0ABN1C7A9</accession>
<dbReference type="PANTHER" id="PTHR43822:SF2">
    <property type="entry name" value="HOMOACONITASE, MITOCHONDRIAL"/>
    <property type="match status" value="1"/>
</dbReference>
<dbReference type="InterPro" id="IPR033941">
    <property type="entry name" value="IPMI_cat"/>
</dbReference>
<keyword evidence="2 9" id="KW-0432">Leucine biosynthesis</keyword>
<dbReference type="InterPro" id="IPR001030">
    <property type="entry name" value="Acoase/IPM_deHydtase_lsu_aba"/>
</dbReference>
<keyword evidence="3 9" id="KW-0004">4Fe-4S</keyword>
<evidence type="ECO:0000256" key="1">
    <source>
        <dbReference type="ARBA" id="ARBA00011271"/>
    </source>
</evidence>
<evidence type="ECO:0000259" key="10">
    <source>
        <dbReference type="Pfam" id="PF00330"/>
    </source>
</evidence>
<keyword evidence="5 9" id="KW-0408">Iron</keyword>
<comment type="cofactor">
    <cofactor evidence="9">
        <name>[4Fe-4S] cluster</name>
        <dbReference type="ChEBI" id="CHEBI:49883"/>
    </cofactor>
    <text evidence="9">Binds 1 [4Fe-4S] cluster per subunit.</text>
</comment>
<dbReference type="InterPro" id="IPR050067">
    <property type="entry name" value="IPM_dehydratase_rel_enz"/>
</dbReference>
<evidence type="ECO:0000256" key="5">
    <source>
        <dbReference type="ARBA" id="ARBA00023004"/>
    </source>
</evidence>
<reference evidence="11 12" key="1">
    <citation type="journal article" date="2019" name="Int. J. Syst. Evol. Microbiol.">
        <title>The Global Catalogue of Microorganisms (GCM) 10K type strain sequencing project: providing services to taxonomists for standard genome sequencing and annotation.</title>
        <authorList>
            <consortium name="The Broad Institute Genomics Platform"/>
            <consortium name="The Broad Institute Genome Sequencing Center for Infectious Disease"/>
            <person name="Wu L."/>
            <person name="Ma J."/>
        </authorList>
    </citation>
    <scope>NUCLEOTIDE SEQUENCE [LARGE SCALE GENOMIC DNA]</scope>
    <source>
        <strain evidence="11 12">JCM 14330</strain>
    </source>
</reference>
<dbReference type="PRINTS" id="PR00415">
    <property type="entry name" value="ACONITASE"/>
</dbReference>
<dbReference type="CDD" id="cd01583">
    <property type="entry name" value="IPMI"/>
    <property type="match status" value="1"/>
</dbReference>
<evidence type="ECO:0000313" key="12">
    <source>
        <dbReference type="Proteomes" id="UP001501706"/>
    </source>
</evidence>
<dbReference type="PANTHER" id="PTHR43822">
    <property type="entry name" value="HOMOACONITASE, MITOCHONDRIAL-RELATED"/>
    <property type="match status" value="1"/>
</dbReference>
<dbReference type="NCBIfam" id="TIGR02086">
    <property type="entry name" value="IPMI_arch"/>
    <property type="match status" value="1"/>
</dbReference>
<evidence type="ECO:0000256" key="2">
    <source>
        <dbReference type="ARBA" id="ARBA00022430"/>
    </source>
</evidence>
<evidence type="ECO:0000256" key="3">
    <source>
        <dbReference type="ARBA" id="ARBA00022485"/>
    </source>
</evidence>
<comment type="function">
    <text evidence="9">Catalyzes the isomerization between 2-isopropylmalate and 3-isopropylmalate, via the formation of 2-isopropylmaleate.</text>
</comment>
<proteinExistence type="inferred from homology"/>
<dbReference type="InterPro" id="IPR015931">
    <property type="entry name" value="Acnase/IPM_dHydase_lsu_aba_1/3"/>
</dbReference>
<evidence type="ECO:0000256" key="8">
    <source>
        <dbReference type="ARBA" id="ARBA00023304"/>
    </source>
</evidence>
<feature type="binding site" evidence="9">
    <location>
        <position position="302"/>
    </location>
    <ligand>
        <name>[4Fe-4S] cluster</name>
        <dbReference type="ChEBI" id="CHEBI:49883"/>
    </ligand>
</feature>
<dbReference type="InterPro" id="IPR006251">
    <property type="entry name" value="Homoacnase/IPMdehydase_lsu"/>
</dbReference>
<gene>
    <name evidence="11" type="primary">leuC_3</name>
    <name evidence="9" type="synonym">leuC</name>
    <name evidence="11" type="ORF">GCM10009097_33320</name>
</gene>
<evidence type="ECO:0000256" key="7">
    <source>
        <dbReference type="ARBA" id="ARBA00023239"/>
    </source>
</evidence>
<evidence type="ECO:0000256" key="4">
    <source>
        <dbReference type="ARBA" id="ARBA00022723"/>
    </source>
</evidence>
<dbReference type="RefSeq" id="WP_279816086.1">
    <property type="nucleotide sequence ID" value="NZ_BAAAEN010000013.1"/>
</dbReference>
<feature type="binding site" evidence="9">
    <location>
        <position position="365"/>
    </location>
    <ligand>
        <name>[4Fe-4S] cluster</name>
        <dbReference type="ChEBI" id="CHEBI:49883"/>
    </ligand>
</feature>
<dbReference type="HAMAP" id="MF_01027">
    <property type="entry name" value="LeuC_type2"/>
    <property type="match status" value="1"/>
</dbReference>
<keyword evidence="7 9" id="KW-0456">Lyase</keyword>
<feature type="domain" description="Aconitase/3-isopropylmalate dehydratase large subunit alpha/beta/alpha" evidence="10">
    <location>
        <begin position="7"/>
        <end position="288"/>
    </location>
</feature>
<keyword evidence="8 9" id="KW-0100">Branched-chain amino acid biosynthesis</keyword>
<dbReference type="EC" id="4.2.1.33" evidence="9"/>
<dbReference type="Pfam" id="PF00330">
    <property type="entry name" value="Aconitase"/>
    <property type="match status" value="1"/>
</dbReference>
<dbReference type="Proteomes" id="UP001501706">
    <property type="component" value="Unassembled WGS sequence"/>
</dbReference>
<comment type="pathway">
    <text evidence="9">Amino-acid biosynthesis; L-leucine biosynthesis; L-leucine from 3-methyl-2-oxobutanoate: step 2/4.</text>
</comment>
<keyword evidence="9" id="KW-0028">Amino-acid biosynthesis</keyword>
<comment type="subunit">
    <text evidence="1 9">Heterodimer of LeuC and LeuD.</text>
</comment>
<evidence type="ECO:0000256" key="9">
    <source>
        <dbReference type="HAMAP-Rule" id="MF_01027"/>
    </source>
</evidence>
<dbReference type="Gene3D" id="3.30.499.10">
    <property type="entry name" value="Aconitase, domain 3"/>
    <property type="match status" value="2"/>
</dbReference>
<keyword evidence="4 9" id="KW-0479">Metal-binding</keyword>
<name>A0ABN1C7A9_9BURK</name>